<keyword evidence="2" id="KW-1185">Reference proteome</keyword>
<organism evidence="1 2">
    <name type="scientific">Acinetobacter marinus</name>
    <dbReference type="NCBI Taxonomy" id="281375"/>
    <lineage>
        <taxon>Bacteria</taxon>
        <taxon>Pseudomonadati</taxon>
        <taxon>Pseudomonadota</taxon>
        <taxon>Gammaproteobacteria</taxon>
        <taxon>Moraxellales</taxon>
        <taxon>Moraxellaceae</taxon>
        <taxon>Acinetobacter</taxon>
    </lineage>
</organism>
<dbReference type="Proteomes" id="UP000242317">
    <property type="component" value="Unassembled WGS sequence"/>
</dbReference>
<proteinExistence type="predicted"/>
<evidence type="ECO:0000313" key="2">
    <source>
        <dbReference type="Proteomes" id="UP000242317"/>
    </source>
</evidence>
<dbReference type="RefSeq" id="WP_092617186.1">
    <property type="nucleotide sequence ID" value="NZ_FMYK01000002.1"/>
</dbReference>
<dbReference type="EMBL" id="FMYK01000002">
    <property type="protein sequence ID" value="SDB96766.1"/>
    <property type="molecule type" value="Genomic_DNA"/>
</dbReference>
<evidence type="ECO:0000313" key="1">
    <source>
        <dbReference type="EMBL" id="SDB96766.1"/>
    </source>
</evidence>
<dbReference type="OrthoDB" id="6705934at2"/>
<sequence length="323" mass="36886">MSARKSVYLAVFGLSLRDLNDLKEQIKKIIPSSVEIHWSNVAEPKLQALLINENFFETPSIQNLIRTNNVNVLRIISRSGRDSVIEDNILYLPVINSLPLENWLSKNVLDDSQVAQHQPVVEKKTSSESFANKANFIKELLSPQNGRIQVFDRHGQLGIADTRKQIIFTEPARTLKNTDHSLNFTYATMNDSARLREQKQQDLLFWLWSVLWKSPEYLDLAPRDGCLQLKFWPQPEEGVDRRDILRMSACFSEGADIEVVAKHLDIPLERIRQYVAATIAVGFGEMIPKSKAKFSIPSEEQAQKEEAGGIRKFFGSLRRRLGL</sequence>
<gene>
    <name evidence="1" type="ORF">SAMN05421749_102456</name>
</gene>
<dbReference type="AlphaFoldDB" id="A0A1G6HTG6"/>
<reference evidence="2" key="1">
    <citation type="submission" date="2016-09" db="EMBL/GenBank/DDBJ databases">
        <authorList>
            <person name="Varghese N."/>
            <person name="Submissions S."/>
        </authorList>
    </citation>
    <scope>NUCLEOTIDE SEQUENCE [LARGE SCALE GENOMIC DNA]</scope>
    <source>
        <strain evidence="2">ANC 3699</strain>
    </source>
</reference>
<name>A0A1G6HTG6_9GAMM</name>
<accession>A0A1G6HTG6</accession>
<protein>
    <submittedName>
        <fullName evidence="1">Uncharacterized protein</fullName>
    </submittedName>
</protein>